<feature type="domain" description="PARP catalytic" evidence="5">
    <location>
        <begin position="1159"/>
        <end position="1251"/>
    </location>
</feature>
<proteinExistence type="predicted"/>
<keyword evidence="3" id="KW-0548">Nucleotidyltransferase</keyword>
<evidence type="ECO:0000313" key="6">
    <source>
        <dbReference type="EMBL" id="CAK7228224.1"/>
    </source>
</evidence>
<dbReference type="Gene3D" id="3.90.228.10">
    <property type="match status" value="1"/>
</dbReference>
<protein>
    <recommendedName>
        <fullName evidence="5">PARP catalytic domain-containing protein</fullName>
    </recommendedName>
</protein>
<accession>A0ABP0CAG9</accession>
<evidence type="ECO:0000256" key="3">
    <source>
        <dbReference type="ARBA" id="ARBA00022695"/>
    </source>
</evidence>
<dbReference type="InterPro" id="IPR012317">
    <property type="entry name" value="Poly(ADP-ribose)pol_cat_dom"/>
</dbReference>
<evidence type="ECO:0000256" key="4">
    <source>
        <dbReference type="ARBA" id="ARBA00023027"/>
    </source>
</evidence>
<dbReference type="Proteomes" id="UP001642405">
    <property type="component" value="Unassembled WGS sequence"/>
</dbReference>
<evidence type="ECO:0000256" key="1">
    <source>
        <dbReference type="ARBA" id="ARBA00022676"/>
    </source>
</evidence>
<gene>
    <name evidence="6" type="ORF">SCUCBS95973_006809</name>
</gene>
<keyword evidence="4" id="KW-0520">NAD</keyword>
<evidence type="ECO:0000313" key="7">
    <source>
        <dbReference type="Proteomes" id="UP001642405"/>
    </source>
</evidence>
<sequence length="1327" mass="148597">MPINFNLSKSSNLRAAWHSALIESDLKTMLEDGRLVEFPPAILQLTKDYLTQKKLRSNTDECDRHINALVQEHVQNHKGSLEVAILACTLEYSPFPAIAALKSLRGDNLETPSYSRYLRCLIVASGIAPRYVSTLEAQVAGALLQIRLGYPEPLDIFRKMMVPLSTIPNSQMLPAQYIVRLLTFCRIPLSFELSFHKDQSNCHFATLYRSISWINDYLQPQQCQLAREVLEGVVPHLQLWASWKPDEGVLQSWESYKFTPEHLSSLRHIFLLEGPDITMSGRATFKDAGPASFQAVTIDPPDATTVMRLYQLLLHAIAIGPEAISLVIRLCIESPATDNSLSFAETIIRIGNSDCCTASMTLIGSLVPNASVSSRMMTLASTLPALQAHPALREVFASRIIDIIVPTMIAAQQAYKTQLYTYAKDPLGYKIHSYGRAIKCAPWLADFVSAEFLNGLERFPPDDVFQGIMSRLQVPQSQSVEKALKDYLLATLGGTGTVEEIAALKVAVDGEQEFWITHQDVERNRILGIIRNLAYITDMEFLHACRRQILVEDIVLLRDMLGLIERDSYVSCVDMLRILARRIELPMPVHEVWVSLMMVMLQQRADDLVDWSCDNLTVLEWFRFVADVRIVFSSQPVYMADLTNLGMTLPRLTWWQQLHSEYFLGVEYLDRLQRHQNGGIASMKWLYLQEIPNTNALLSTIMGRKTLGYDNRWILSFFDSSPSAITTLCSCLAAHDSSSPQGLYSIRTILERFYTADQWPDSATQAYMLAWRRSKDLTEEDKNTLTLLGEVMGIKPSLNPHGLSVIKTKMLKEYDSVIELAREVEGLRIQLGRRDGVRTNALATRIGMQGTRPYIDPDIPESLSDAIECVGTKEYELCFPLTHLQGHDRKARGIASDLFPVLTVRVTLDGADRNHGFCVHLVPHETVHEPGKGLQVQLKHQANHNYWRPRANRYRKPTSRICTSSFNLFTHALAQRLHRHFLNGDATGQVSLKSIYDITSETIKRPGSQCTACGDELRGLWKPTICTKDGCIKEMSQSSLLVRAYSLLIDAPVLDFLLGCLYAAARDNSGLQLLSTDCPFDKTRLMTILDSFPALPADEVKTPFDLLGKIRANAYLANEREQVLAWMSKWFRGCMLSAPQGKRLSIMSDVEQFLVFNSTPECEKAFEETNASKPLGGAATSSSRTGDVVFHGSQTSRVWKVLTEGLRNMSNTRYMAHGAVNGPGIYMADEPSTSFGYSGTFSNTWSKSAFRGKKVLLGCELIKMDPFAPLPAGAKRPPAGTHIVTDEARVLVRYVFICPATYAMPPARHIDTGMKSAFASLRSGTSL</sequence>
<evidence type="ECO:0000259" key="5">
    <source>
        <dbReference type="Pfam" id="PF00644"/>
    </source>
</evidence>
<name>A0ABP0CAG9_9PEZI</name>
<dbReference type="PANTHER" id="PTHR21328">
    <property type="entry name" value="POLY ADP-RIBOSE POLYMERASE FAMILY, MEMBER PARP"/>
    <property type="match status" value="1"/>
</dbReference>
<keyword evidence="1" id="KW-0328">Glycosyltransferase</keyword>
<dbReference type="InterPro" id="IPR051838">
    <property type="entry name" value="ARTD_PARP"/>
</dbReference>
<keyword evidence="7" id="KW-1185">Reference proteome</keyword>
<comment type="caution">
    <text evidence="6">The sequence shown here is derived from an EMBL/GenBank/DDBJ whole genome shotgun (WGS) entry which is preliminary data.</text>
</comment>
<dbReference type="Pfam" id="PF00644">
    <property type="entry name" value="PARP"/>
    <property type="match status" value="1"/>
</dbReference>
<evidence type="ECO:0000256" key="2">
    <source>
        <dbReference type="ARBA" id="ARBA00022679"/>
    </source>
</evidence>
<dbReference type="EMBL" id="CAWUHB010000042">
    <property type="protein sequence ID" value="CAK7228224.1"/>
    <property type="molecule type" value="Genomic_DNA"/>
</dbReference>
<reference evidence="6 7" key="1">
    <citation type="submission" date="2024-01" db="EMBL/GenBank/DDBJ databases">
        <authorList>
            <person name="Allen C."/>
            <person name="Tagirdzhanova G."/>
        </authorList>
    </citation>
    <scope>NUCLEOTIDE SEQUENCE [LARGE SCALE GENOMIC DNA]</scope>
</reference>
<organism evidence="6 7">
    <name type="scientific">Sporothrix curviconia</name>
    <dbReference type="NCBI Taxonomy" id="1260050"/>
    <lineage>
        <taxon>Eukaryota</taxon>
        <taxon>Fungi</taxon>
        <taxon>Dikarya</taxon>
        <taxon>Ascomycota</taxon>
        <taxon>Pezizomycotina</taxon>
        <taxon>Sordariomycetes</taxon>
        <taxon>Sordariomycetidae</taxon>
        <taxon>Ophiostomatales</taxon>
        <taxon>Ophiostomataceae</taxon>
        <taxon>Sporothrix</taxon>
    </lineage>
</organism>
<dbReference type="SUPFAM" id="SSF56399">
    <property type="entry name" value="ADP-ribosylation"/>
    <property type="match status" value="1"/>
</dbReference>
<keyword evidence="2" id="KW-0808">Transferase</keyword>